<gene>
    <name evidence="2" type="ORF">BDW47DRAFT_89479</name>
</gene>
<accession>A0A2I2FJ27</accession>
<evidence type="ECO:0000313" key="2">
    <source>
        <dbReference type="EMBL" id="PLB40619.1"/>
    </source>
</evidence>
<feature type="transmembrane region" description="Helical" evidence="1">
    <location>
        <begin position="51"/>
        <end position="70"/>
    </location>
</feature>
<keyword evidence="3" id="KW-1185">Reference proteome</keyword>
<dbReference type="RefSeq" id="XP_024674631.1">
    <property type="nucleotide sequence ID" value="XM_024820158.1"/>
</dbReference>
<dbReference type="EMBL" id="KZ559124">
    <property type="protein sequence ID" value="PLB40619.1"/>
    <property type="molecule type" value="Genomic_DNA"/>
</dbReference>
<organism evidence="2 3">
    <name type="scientific">Aspergillus candidus</name>
    <dbReference type="NCBI Taxonomy" id="41067"/>
    <lineage>
        <taxon>Eukaryota</taxon>
        <taxon>Fungi</taxon>
        <taxon>Dikarya</taxon>
        <taxon>Ascomycota</taxon>
        <taxon>Pezizomycotina</taxon>
        <taxon>Eurotiomycetes</taxon>
        <taxon>Eurotiomycetidae</taxon>
        <taxon>Eurotiales</taxon>
        <taxon>Aspergillaceae</taxon>
        <taxon>Aspergillus</taxon>
        <taxon>Aspergillus subgen. Circumdati</taxon>
    </lineage>
</organism>
<dbReference type="OrthoDB" id="10484586at2759"/>
<evidence type="ECO:0000256" key="1">
    <source>
        <dbReference type="SAM" id="Phobius"/>
    </source>
</evidence>
<dbReference type="AlphaFoldDB" id="A0A2I2FJ27"/>
<keyword evidence="1" id="KW-1133">Transmembrane helix</keyword>
<name>A0A2I2FJ27_ASPCN</name>
<keyword evidence="1" id="KW-0812">Transmembrane</keyword>
<evidence type="ECO:0000313" key="3">
    <source>
        <dbReference type="Proteomes" id="UP000234585"/>
    </source>
</evidence>
<sequence>MKQPTTSLVQQQQHHHITFVLYEIITFYPPMMLRNLGIRDEMGNPVTRKEFFFNFLFSLSFVFPSSSIFCT</sequence>
<dbReference type="GeneID" id="36527318"/>
<dbReference type="Proteomes" id="UP000234585">
    <property type="component" value="Unassembled WGS sequence"/>
</dbReference>
<protein>
    <submittedName>
        <fullName evidence="2">Uncharacterized protein</fullName>
    </submittedName>
</protein>
<keyword evidence="1" id="KW-0472">Membrane</keyword>
<reference evidence="2 3" key="1">
    <citation type="submission" date="2017-12" db="EMBL/GenBank/DDBJ databases">
        <authorList>
            <consortium name="DOE Joint Genome Institute"/>
            <person name="Haridas S."/>
            <person name="Kjaerbolling I."/>
            <person name="Vesth T.C."/>
            <person name="Frisvad J.C."/>
            <person name="Nybo J.L."/>
            <person name="Theobald S."/>
            <person name="Kuo A."/>
            <person name="Bowyer P."/>
            <person name="Matsuda Y."/>
            <person name="Mondo S."/>
            <person name="Lyhne E.K."/>
            <person name="Kogle M.E."/>
            <person name="Clum A."/>
            <person name="Lipzen A."/>
            <person name="Salamov A."/>
            <person name="Ngan C.Y."/>
            <person name="Daum C."/>
            <person name="Chiniquy J."/>
            <person name="Barry K."/>
            <person name="LaButti K."/>
            <person name="Simmons B.A."/>
            <person name="Magnuson J.K."/>
            <person name="Mortensen U.H."/>
            <person name="Larsen T.O."/>
            <person name="Grigoriev I.V."/>
            <person name="Baker S.E."/>
            <person name="Andersen M.R."/>
            <person name="Nordberg H.P."/>
            <person name="Cantor M.N."/>
            <person name="Hua S.X."/>
        </authorList>
    </citation>
    <scope>NUCLEOTIDE SEQUENCE [LARGE SCALE GENOMIC DNA]</scope>
    <source>
        <strain evidence="2 3">CBS 102.13</strain>
    </source>
</reference>
<proteinExistence type="predicted"/>